<evidence type="ECO:0000313" key="1">
    <source>
        <dbReference type="EMBL" id="QEE17807.2"/>
    </source>
</evidence>
<protein>
    <submittedName>
        <fullName evidence="1">Uncharacterized protein</fullName>
    </submittedName>
</protein>
<reference evidence="1 2" key="2">
    <citation type="journal article" date="2024" name="Int. J. Syst. Evol. Microbiol.">
        <title>Promethearchaeum syntrophicum gen. nov., sp. nov., an anaerobic, obligately syntrophic archaeon, the first isolate of the lineage 'Asgard' archaea, and proposal of the new archaeal phylum Promethearchaeota phyl. nov. and kingdom Promethearchaeati regn. nov.</title>
        <authorList>
            <person name="Imachi H."/>
            <person name="Nobu M.K."/>
            <person name="Kato S."/>
            <person name="Takaki Y."/>
            <person name="Miyazaki M."/>
            <person name="Miyata M."/>
            <person name="Ogawara M."/>
            <person name="Saito Y."/>
            <person name="Sakai S."/>
            <person name="Tahara Y.O."/>
            <person name="Takano Y."/>
            <person name="Tasumi E."/>
            <person name="Uematsu K."/>
            <person name="Yoshimura T."/>
            <person name="Itoh T."/>
            <person name="Ohkuma M."/>
            <person name="Takai K."/>
        </authorList>
    </citation>
    <scope>NUCLEOTIDE SEQUENCE [LARGE SCALE GENOMIC DNA]</scope>
    <source>
        <strain evidence="1 2">MK-D1</strain>
    </source>
</reference>
<organism evidence="1 2">
    <name type="scientific">Promethearchaeum syntrophicum</name>
    <dbReference type="NCBI Taxonomy" id="2594042"/>
    <lineage>
        <taxon>Archaea</taxon>
        <taxon>Promethearchaeati</taxon>
        <taxon>Promethearchaeota</taxon>
        <taxon>Promethearchaeia</taxon>
        <taxon>Promethearchaeales</taxon>
        <taxon>Promethearchaeaceae</taxon>
        <taxon>Promethearchaeum</taxon>
    </lineage>
</organism>
<keyword evidence="2" id="KW-1185">Reference proteome</keyword>
<dbReference type="Proteomes" id="UP000321408">
    <property type="component" value="Chromosome"/>
</dbReference>
<reference evidence="1 2" key="1">
    <citation type="journal article" date="2020" name="Nature">
        <title>Isolation of an archaeon at the prokaryote-eukaryote interface.</title>
        <authorList>
            <person name="Imachi H."/>
            <person name="Nobu M.K."/>
            <person name="Nakahara N."/>
            <person name="Morono Y."/>
            <person name="Ogawara M."/>
            <person name="Takaki Y."/>
            <person name="Takano Y."/>
            <person name="Uematsu K."/>
            <person name="Ikuta T."/>
            <person name="Ito M."/>
            <person name="Matsui Y."/>
            <person name="Miyazaki M."/>
            <person name="Murata K."/>
            <person name="Saito Y."/>
            <person name="Sakai S."/>
            <person name="Song C."/>
            <person name="Tasumi E."/>
            <person name="Yamanaka Y."/>
            <person name="Yamaguchi T."/>
            <person name="Kamagata Y."/>
            <person name="Tamaki H."/>
            <person name="Takai K."/>
        </authorList>
    </citation>
    <scope>NUCLEOTIDE SEQUENCE [LARGE SCALE GENOMIC DNA]</scope>
    <source>
        <strain evidence="1 2">MK-D1</strain>
    </source>
</reference>
<sequence length="597" mass="68003">MPEENTGQKSISCPECGSKITPELVDLIMHGSNAYCENCGFPFTGIDSKKGDVKPLIKSDSKKQDTAEKKKLSKEEDQWLKWKTEFNRWKNTVKDEFTTQKKKWKAKSKQVVQKNREIIQKQRQKANELTQAQISKIKSPRVHVNIETVSSTDSEGSAKRTVLIEESPKKIADVEHGFNTALDVLIQLSPFYYAFIFIVTIISMITNSWSGVFYALGSIVIEGFVIRYDLKTIIPGEKQNKVDHVGIPMIIVGTFSLHSFGIGVFILARGILHLIQYIQITKHQNPLHPALQDDDFGSTLWKREIYKSIIIVLKPLTLVYFFSAILTNIGNSLSGGSGSLGYLLYVIISGSVIVVMLNIKIFPLIKKDNIENFPEDKAIILIIVGALSLSYGMGVLLLILGIGYIDLRNSVKKLKKPLPTKIDIGKLRFHLVAKGKKGEDSEDVEGFSEQGRKQRKFDPNTGKPLDTITPISAPIQKSPPEQPIKKDEFSFYEKRIFTVLEPDVRRRLLDLQIEEDEKAEVAKSFIYLTYEKQLKYLDELERVNKRFDEDNLVMLRRIYALPISEKQHKFLAKQLDYLPEHNQEEFISFLENTVKSE</sequence>
<dbReference type="AlphaFoldDB" id="A0A5B9DGM0"/>
<proteinExistence type="predicted"/>
<dbReference type="EMBL" id="CP042905">
    <property type="protein sequence ID" value="QEE17807.2"/>
    <property type="molecule type" value="Genomic_DNA"/>
</dbReference>
<accession>A0A5B9DGM0</accession>
<evidence type="ECO:0000313" key="2">
    <source>
        <dbReference type="Proteomes" id="UP000321408"/>
    </source>
</evidence>
<name>A0A5B9DGM0_9ARCH</name>
<dbReference type="KEGG" id="psyt:DSAG12_03645"/>
<gene>
    <name evidence="1" type="ORF">DSAG12_03645</name>
</gene>